<feature type="domain" description="Tyr recombinase" evidence="2">
    <location>
        <begin position="2"/>
        <end position="186"/>
    </location>
</feature>
<keyword evidence="1" id="KW-0233">DNA recombination</keyword>
<dbReference type="Pfam" id="PF00589">
    <property type="entry name" value="Phage_integrase"/>
    <property type="match status" value="1"/>
</dbReference>
<proteinExistence type="predicted"/>
<dbReference type="SUPFAM" id="SSF56349">
    <property type="entry name" value="DNA breaking-rejoining enzymes"/>
    <property type="match status" value="1"/>
</dbReference>
<dbReference type="InterPro" id="IPR002104">
    <property type="entry name" value="Integrase_catalytic"/>
</dbReference>
<sequence length="186" mass="21648">MNKVEAIKKNEDINKMYQVLKHKSERDYLFFKLAIHSGLKMSDLLALTVEQVNVLIDNCRLSELCKVHYHSLIKIKLPESLSKELLHYIKQKNLSNEDFLFQSLRTNQVLSRQQAYRIIHKAAKEANIEHVGLTTLRKTFAFHAYQKGIPIVIIQKYLGHQSTIETLNFIGVENESEHSIYITLNL</sequence>
<reference evidence="3 4" key="1">
    <citation type="submission" date="2014-05" db="EMBL/GenBank/DDBJ databases">
        <authorList>
            <person name="Aslett A.Martin."/>
            <person name="De Silva Nishadi"/>
        </authorList>
    </citation>
    <scope>NUCLEOTIDE SEQUENCE [LARGE SCALE GENOMIC DNA]</scope>
</reference>
<dbReference type="InterPro" id="IPR013762">
    <property type="entry name" value="Integrase-like_cat_sf"/>
</dbReference>
<evidence type="ECO:0000313" key="3">
    <source>
        <dbReference type="EMBL" id="CDR27986.1"/>
    </source>
</evidence>
<evidence type="ECO:0000256" key="1">
    <source>
        <dbReference type="ARBA" id="ARBA00023172"/>
    </source>
</evidence>
<dbReference type="Gene3D" id="1.10.443.10">
    <property type="entry name" value="Intergrase catalytic core"/>
    <property type="match status" value="1"/>
</dbReference>
<name>A0A077UUE5_9STAP</name>
<gene>
    <name evidence="3" type="ORF">ERS140147_01104</name>
</gene>
<dbReference type="Proteomes" id="UP000044616">
    <property type="component" value="Unassembled WGS sequence"/>
</dbReference>
<dbReference type="PROSITE" id="PS51898">
    <property type="entry name" value="TYR_RECOMBINASE"/>
    <property type="match status" value="1"/>
</dbReference>
<accession>A0A077UUE5</accession>
<dbReference type="InterPro" id="IPR011010">
    <property type="entry name" value="DNA_brk_join_enz"/>
</dbReference>
<evidence type="ECO:0000259" key="2">
    <source>
        <dbReference type="PROSITE" id="PS51898"/>
    </source>
</evidence>
<dbReference type="AlphaFoldDB" id="A0A077UUE5"/>
<dbReference type="EMBL" id="CCEH01000007">
    <property type="protein sequence ID" value="CDR27986.1"/>
    <property type="molecule type" value="Genomic_DNA"/>
</dbReference>
<dbReference type="GO" id="GO:0015074">
    <property type="term" value="P:DNA integration"/>
    <property type="evidence" value="ECO:0007669"/>
    <property type="project" value="InterPro"/>
</dbReference>
<dbReference type="InterPro" id="IPR050090">
    <property type="entry name" value="Tyrosine_recombinase_XerCD"/>
</dbReference>
<protein>
    <submittedName>
        <fullName evidence="3">Phage integrase family protein</fullName>
    </submittedName>
</protein>
<evidence type="ECO:0000313" key="4">
    <source>
        <dbReference type="Proteomes" id="UP000044616"/>
    </source>
</evidence>
<dbReference type="GO" id="GO:0006310">
    <property type="term" value="P:DNA recombination"/>
    <property type="evidence" value="ECO:0007669"/>
    <property type="project" value="UniProtKB-KW"/>
</dbReference>
<dbReference type="PANTHER" id="PTHR30349">
    <property type="entry name" value="PHAGE INTEGRASE-RELATED"/>
    <property type="match status" value="1"/>
</dbReference>
<dbReference type="PANTHER" id="PTHR30349:SF82">
    <property type="entry name" value="INTEGRASE_RECOMBINASE YOEC-RELATED"/>
    <property type="match status" value="1"/>
</dbReference>
<dbReference type="RefSeq" id="WP_047530259.1">
    <property type="nucleotide sequence ID" value="NZ_CCEH01000007.1"/>
</dbReference>
<organism evidence="3 4">
    <name type="scientific">Staphylococcus schweitzeri</name>
    <dbReference type="NCBI Taxonomy" id="1654388"/>
    <lineage>
        <taxon>Bacteria</taxon>
        <taxon>Bacillati</taxon>
        <taxon>Bacillota</taxon>
        <taxon>Bacilli</taxon>
        <taxon>Bacillales</taxon>
        <taxon>Staphylococcaceae</taxon>
        <taxon>Staphylococcus</taxon>
    </lineage>
</organism>
<dbReference type="GO" id="GO:0003677">
    <property type="term" value="F:DNA binding"/>
    <property type="evidence" value="ECO:0007669"/>
    <property type="project" value="InterPro"/>
</dbReference>